<dbReference type="EMBL" id="JBHUIR010000006">
    <property type="protein sequence ID" value="MFD2258515.1"/>
    <property type="molecule type" value="Genomic_DNA"/>
</dbReference>
<proteinExistence type="predicted"/>
<evidence type="ECO:0000313" key="2">
    <source>
        <dbReference type="Proteomes" id="UP001597373"/>
    </source>
</evidence>
<dbReference type="RefSeq" id="WP_345098450.1">
    <property type="nucleotide sequence ID" value="NZ_BAABGS010000016.1"/>
</dbReference>
<evidence type="ECO:0000313" key="1">
    <source>
        <dbReference type="EMBL" id="MFD2258515.1"/>
    </source>
</evidence>
<protein>
    <submittedName>
        <fullName evidence="1">Uncharacterized protein</fullName>
    </submittedName>
</protein>
<organism evidence="1 2">
    <name type="scientific">Chelativorans composti</name>
    <dbReference type="NCBI Taxonomy" id="768533"/>
    <lineage>
        <taxon>Bacteria</taxon>
        <taxon>Pseudomonadati</taxon>
        <taxon>Pseudomonadota</taxon>
        <taxon>Alphaproteobacteria</taxon>
        <taxon>Hyphomicrobiales</taxon>
        <taxon>Phyllobacteriaceae</taxon>
        <taxon>Chelativorans</taxon>
    </lineage>
</organism>
<dbReference type="Proteomes" id="UP001597373">
    <property type="component" value="Unassembled WGS sequence"/>
</dbReference>
<sequence>MTGKLVQHFRMLLEARAADEGFRLLASEKGLQRLNQTVGLQVTFQLAGDAHCALGQFHRVEVAEHVGNQRAKTRPLRRGCERAS</sequence>
<keyword evidence="2" id="KW-1185">Reference proteome</keyword>
<reference evidence="2" key="1">
    <citation type="journal article" date="2019" name="Int. J. Syst. Evol. Microbiol.">
        <title>The Global Catalogue of Microorganisms (GCM) 10K type strain sequencing project: providing services to taxonomists for standard genome sequencing and annotation.</title>
        <authorList>
            <consortium name="The Broad Institute Genomics Platform"/>
            <consortium name="The Broad Institute Genome Sequencing Center for Infectious Disease"/>
            <person name="Wu L."/>
            <person name="Ma J."/>
        </authorList>
    </citation>
    <scope>NUCLEOTIDE SEQUENCE [LARGE SCALE GENOMIC DNA]</scope>
    <source>
        <strain evidence="2">KCTC 23707</strain>
    </source>
</reference>
<name>A0ABW5DCZ3_9HYPH</name>
<gene>
    <name evidence="1" type="ORF">ACFSMZ_01860</name>
</gene>
<comment type="caution">
    <text evidence="1">The sequence shown here is derived from an EMBL/GenBank/DDBJ whole genome shotgun (WGS) entry which is preliminary data.</text>
</comment>
<accession>A0ABW5DCZ3</accession>